<dbReference type="OrthoDB" id="2990595at2"/>
<evidence type="ECO:0000256" key="1">
    <source>
        <dbReference type="SAM" id="MobiDB-lite"/>
    </source>
</evidence>
<feature type="region of interest" description="Disordered" evidence="1">
    <location>
        <begin position="1"/>
        <end position="53"/>
    </location>
</feature>
<name>A0A4Q9E057_9BACL</name>
<dbReference type="Pfam" id="PF13797">
    <property type="entry name" value="Post_transc_reg"/>
    <property type="match status" value="1"/>
</dbReference>
<protein>
    <recommendedName>
        <fullName evidence="4">Post-transcriptional regulator</fullName>
    </recommendedName>
</protein>
<dbReference type="AlphaFoldDB" id="A0A4Q9E057"/>
<organism evidence="2 3">
    <name type="scientific">Paenibacillus thalictri</name>
    <dbReference type="NCBI Taxonomy" id="2527873"/>
    <lineage>
        <taxon>Bacteria</taxon>
        <taxon>Bacillati</taxon>
        <taxon>Bacillota</taxon>
        <taxon>Bacilli</taxon>
        <taxon>Bacillales</taxon>
        <taxon>Paenibacillaceae</taxon>
        <taxon>Paenibacillus</taxon>
    </lineage>
</organism>
<dbReference type="InterPro" id="IPR025716">
    <property type="entry name" value="Post-transcriptional_regulator"/>
</dbReference>
<dbReference type="EMBL" id="SIRE01000002">
    <property type="protein sequence ID" value="TBL81598.1"/>
    <property type="molecule type" value="Genomic_DNA"/>
</dbReference>
<evidence type="ECO:0000313" key="3">
    <source>
        <dbReference type="Proteomes" id="UP000293142"/>
    </source>
</evidence>
<dbReference type="Proteomes" id="UP000293142">
    <property type="component" value="Unassembled WGS sequence"/>
</dbReference>
<gene>
    <name evidence="2" type="ORF">EYB31_00920</name>
</gene>
<proteinExistence type="predicted"/>
<comment type="caution">
    <text evidence="2">The sequence shown here is derived from an EMBL/GenBank/DDBJ whole genome shotgun (WGS) entry which is preliminary data.</text>
</comment>
<evidence type="ECO:0000313" key="2">
    <source>
        <dbReference type="EMBL" id="TBL81598.1"/>
    </source>
</evidence>
<feature type="compositionally biased region" description="Polar residues" evidence="1">
    <location>
        <begin position="8"/>
        <end position="23"/>
    </location>
</feature>
<accession>A0A4Q9E057</accession>
<keyword evidence="3" id="KW-1185">Reference proteome</keyword>
<sequence length="124" mass="13981">MEKDDPQHSGSLRDTAADNNSTEHPAEEDSYSPLPAASEQEHSGGLSEQELNESIESICNSKAEEFHMLGYEQVTGSDIWDCVSDKYLKSGIPPLHRVINDILSLKTTQFMNWMTMSIYKDRPF</sequence>
<reference evidence="2 3" key="1">
    <citation type="submission" date="2019-02" db="EMBL/GenBank/DDBJ databases">
        <title>Paenibacillus sp. nov., isolated from surface-sterilized tissue of Thalictrum simplex L.</title>
        <authorList>
            <person name="Tuo L."/>
        </authorList>
    </citation>
    <scope>NUCLEOTIDE SEQUENCE [LARGE SCALE GENOMIC DNA]</scope>
    <source>
        <strain evidence="2 3">N2SHLJ1</strain>
    </source>
</reference>
<dbReference type="RefSeq" id="WP_131011385.1">
    <property type="nucleotide sequence ID" value="NZ_SIRE01000002.1"/>
</dbReference>
<evidence type="ECO:0008006" key="4">
    <source>
        <dbReference type="Google" id="ProtNLM"/>
    </source>
</evidence>